<comment type="caution">
    <text evidence="2">The sequence shown here is derived from an EMBL/GenBank/DDBJ whole genome shotgun (WGS) entry which is preliminary data.</text>
</comment>
<name>A0A9R1VZ66_LACSA</name>
<evidence type="ECO:0000256" key="1">
    <source>
        <dbReference type="SAM" id="MobiDB-lite"/>
    </source>
</evidence>
<accession>A0A9R1VZ66</accession>
<reference evidence="2 3" key="1">
    <citation type="journal article" date="2017" name="Nat. Commun.">
        <title>Genome assembly with in vitro proximity ligation data and whole-genome triplication in lettuce.</title>
        <authorList>
            <person name="Reyes-Chin-Wo S."/>
            <person name="Wang Z."/>
            <person name="Yang X."/>
            <person name="Kozik A."/>
            <person name="Arikit S."/>
            <person name="Song C."/>
            <person name="Xia L."/>
            <person name="Froenicke L."/>
            <person name="Lavelle D.O."/>
            <person name="Truco M.J."/>
            <person name="Xia R."/>
            <person name="Zhu S."/>
            <person name="Xu C."/>
            <person name="Xu H."/>
            <person name="Xu X."/>
            <person name="Cox K."/>
            <person name="Korf I."/>
            <person name="Meyers B.C."/>
            <person name="Michelmore R.W."/>
        </authorList>
    </citation>
    <scope>NUCLEOTIDE SEQUENCE [LARGE SCALE GENOMIC DNA]</scope>
    <source>
        <strain evidence="3">cv. Salinas</strain>
        <tissue evidence="2">Seedlings</tissue>
    </source>
</reference>
<gene>
    <name evidence="2" type="ORF">LSAT_V11C400180880</name>
</gene>
<organism evidence="2 3">
    <name type="scientific">Lactuca sativa</name>
    <name type="common">Garden lettuce</name>
    <dbReference type="NCBI Taxonomy" id="4236"/>
    <lineage>
        <taxon>Eukaryota</taxon>
        <taxon>Viridiplantae</taxon>
        <taxon>Streptophyta</taxon>
        <taxon>Embryophyta</taxon>
        <taxon>Tracheophyta</taxon>
        <taxon>Spermatophyta</taxon>
        <taxon>Magnoliopsida</taxon>
        <taxon>eudicotyledons</taxon>
        <taxon>Gunneridae</taxon>
        <taxon>Pentapetalae</taxon>
        <taxon>asterids</taxon>
        <taxon>campanulids</taxon>
        <taxon>Asterales</taxon>
        <taxon>Asteraceae</taxon>
        <taxon>Cichorioideae</taxon>
        <taxon>Cichorieae</taxon>
        <taxon>Lactucinae</taxon>
        <taxon>Lactuca</taxon>
    </lineage>
</organism>
<evidence type="ECO:0000313" key="2">
    <source>
        <dbReference type="EMBL" id="KAJ0214513.1"/>
    </source>
</evidence>
<proteinExistence type="predicted"/>
<dbReference type="Proteomes" id="UP000235145">
    <property type="component" value="Unassembled WGS sequence"/>
</dbReference>
<feature type="region of interest" description="Disordered" evidence="1">
    <location>
        <begin position="37"/>
        <end position="77"/>
    </location>
</feature>
<evidence type="ECO:0000313" key="3">
    <source>
        <dbReference type="Proteomes" id="UP000235145"/>
    </source>
</evidence>
<dbReference type="EMBL" id="NBSK02000004">
    <property type="protein sequence ID" value="KAJ0214513.1"/>
    <property type="molecule type" value="Genomic_DNA"/>
</dbReference>
<dbReference type="AlphaFoldDB" id="A0A9R1VZ66"/>
<keyword evidence="3" id="KW-1185">Reference proteome</keyword>
<protein>
    <submittedName>
        <fullName evidence="2">Uncharacterized protein</fullName>
    </submittedName>
</protein>
<sequence length="120" mass="13642">MMHKCEDYSFDDLMKHIRIEEKTSIKDKCGKFRSSVHHVSAGGSSHKTKYGGQNKRNFGLKKQSFEKPGHQNPNSKLKRVRPCHICGEIGHYVIEYKDLKSGLVAHAVEQVTDMVSTLNL</sequence>